<keyword evidence="3" id="KW-1185">Reference proteome</keyword>
<name>A0A917DV69_9BACL</name>
<dbReference type="RefSeq" id="WP_188992920.1">
    <property type="nucleotide sequence ID" value="NZ_BMHP01000002.1"/>
</dbReference>
<protein>
    <submittedName>
        <fullName evidence="2">Uncharacterized protein</fullName>
    </submittedName>
</protein>
<comment type="caution">
    <text evidence="2">The sequence shown here is derived from an EMBL/GenBank/DDBJ whole genome shotgun (WGS) entry which is preliminary data.</text>
</comment>
<sequence length="53" mass="6196">MTKPSKDEECVVILPVDNKQDTEISEALDDHYNQQTRRRTAQEAVRQAEHEIE</sequence>
<gene>
    <name evidence="2" type="ORF">GCM10010911_31940</name>
</gene>
<organism evidence="2 3">
    <name type="scientific">Paenibacillus nasutitermitis</name>
    <dbReference type="NCBI Taxonomy" id="1652958"/>
    <lineage>
        <taxon>Bacteria</taxon>
        <taxon>Bacillati</taxon>
        <taxon>Bacillota</taxon>
        <taxon>Bacilli</taxon>
        <taxon>Bacillales</taxon>
        <taxon>Paenibacillaceae</taxon>
        <taxon>Paenibacillus</taxon>
    </lineage>
</organism>
<reference evidence="2" key="1">
    <citation type="journal article" date="2014" name="Int. J. Syst. Evol. Microbiol.">
        <title>Complete genome sequence of Corynebacterium casei LMG S-19264T (=DSM 44701T), isolated from a smear-ripened cheese.</title>
        <authorList>
            <consortium name="US DOE Joint Genome Institute (JGI-PGF)"/>
            <person name="Walter F."/>
            <person name="Albersmeier A."/>
            <person name="Kalinowski J."/>
            <person name="Ruckert C."/>
        </authorList>
    </citation>
    <scope>NUCLEOTIDE SEQUENCE</scope>
    <source>
        <strain evidence="2">CGMCC 1.15178</strain>
    </source>
</reference>
<reference evidence="2" key="2">
    <citation type="submission" date="2020-09" db="EMBL/GenBank/DDBJ databases">
        <authorList>
            <person name="Sun Q."/>
            <person name="Zhou Y."/>
        </authorList>
    </citation>
    <scope>NUCLEOTIDE SEQUENCE</scope>
    <source>
        <strain evidence="2">CGMCC 1.15178</strain>
    </source>
</reference>
<feature type="region of interest" description="Disordered" evidence="1">
    <location>
        <begin position="34"/>
        <end position="53"/>
    </location>
</feature>
<dbReference type="Proteomes" id="UP000612456">
    <property type="component" value="Unassembled WGS sequence"/>
</dbReference>
<proteinExistence type="predicted"/>
<accession>A0A917DV69</accession>
<evidence type="ECO:0000313" key="2">
    <source>
        <dbReference type="EMBL" id="GGD71633.1"/>
    </source>
</evidence>
<dbReference type="EMBL" id="BMHP01000002">
    <property type="protein sequence ID" value="GGD71633.1"/>
    <property type="molecule type" value="Genomic_DNA"/>
</dbReference>
<evidence type="ECO:0000256" key="1">
    <source>
        <dbReference type="SAM" id="MobiDB-lite"/>
    </source>
</evidence>
<dbReference type="AlphaFoldDB" id="A0A917DV69"/>
<evidence type="ECO:0000313" key="3">
    <source>
        <dbReference type="Proteomes" id="UP000612456"/>
    </source>
</evidence>